<comment type="caution">
    <text evidence="1">The sequence shown here is derived from an EMBL/GenBank/DDBJ whole genome shotgun (WGS) entry which is preliminary data.</text>
</comment>
<sequence>MIDADELPIVRPYVTAYERRERRRALFLTVEGVDIGPDIIHGLRAGAAS</sequence>
<organism evidence="1 2">
    <name type="scientific">Streptomyces gossypii</name>
    <dbReference type="NCBI Taxonomy" id="2883101"/>
    <lineage>
        <taxon>Bacteria</taxon>
        <taxon>Bacillati</taxon>
        <taxon>Actinomycetota</taxon>
        <taxon>Actinomycetes</taxon>
        <taxon>Kitasatosporales</taxon>
        <taxon>Streptomycetaceae</taxon>
        <taxon>Streptomyces</taxon>
    </lineage>
</organism>
<proteinExistence type="predicted"/>
<evidence type="ECO:0000313" key="1">
    <source>
        <dbReference type="EMBL" id="MCT2588395.1"/>
    </source>
</evidence>
<gene>
    <name evidence="1" type="ORF">LHJ74_00275</name>
</gene>
<dbReference type="RefSeq" id="WP_260215301.1">
    <property type="nucleotide sequence ID" value="NZ_JAJAGO010000001.1"/>
</dbReference>
<dbReference type="Proteomes" id="UP001156389">
    <property type="component" value="Unassembled WGS sequence"/>
</dbReference>
<evidence type="ECO:0000313" key="2">
    <source>
        <dbReference type="Proteomes" id="UP001156389"/>
    </source>
</evidence>
<reference evidence="1 2" key="1">
    <citation type="submission" date="2021-10" db="EMBL/GenBank/DDBJ databases">
        <title>Streptomyces gossypii sp. nov., isolated from soil collected from cotton field.</title>
        <authorList>
            <person name="Ge X."/>
            <person name="Chen X."/>
            <person name="Liu W."/>
        </authorList>
    </citation>
    <scope>NUCLEOTIDE SEQUENCE [LARGE SCALE GENOMIC DNA]</scope>
    <source>
        <strain evidence="1 2">N2-109</strain>
    </source>
</reference>
<accession>A0ABT2JKJ2</accession>
<name>A0ABT2JKJ2_9ACTN</name>
<dbReference type="EMBL" id="JAJAGO010000001">
    <property type="protein sequence ID" value="MCT2588395.1"/>
    <property type="molecule type" value="Genomic_DNA"/>
</dbReference>
<protein>
    <submittedName>
        <fullName evidence="1">Uncharacterized protein</fullName>
    </submittedName>
</protein>
<keyword evidence="2" id="KW-1185">Reference proteome</keyword>